<dbReference type="AlphaFoldDB" id="A0A9P7BPR6"/>
<proteinExistence type="predicted"/>
<protein>
    <submittedName>
        <fullName evidence="2">Uncharacterized protein</fullName>
    </submittedName>
</protein>
<name>A0A9P7BPR6_RHIOR</name>
<sequence length="94" mass="10677">MIATVSNHCTLLKTDNVRHKSFSSFVKSLLSIVSPSSTTTTKSDESEKQVRCLFEDMYFSFPAFEEEEQEEKQESMSSCRPQPSLIVGTNRIMC</sequence>
<reference evidence="2" key="1">
    <citation type="journal article" date="2020" name="Microb. Genom.">
        <title>Genetic diversity of clinical and environmental Mucorales isolates obtained from an investigation of mucormycosis cases among solid organ transplant recipients.</title>
        <authorList>
            <person name="Nguyen M.H."/>
            <person name="Kaul D."/>
            <person name="Muto C."/>
            <person name="Cheng S.J."/>
            <person name="Richter R.A."/>
            <person name="Bruno V.M."/>
            <person name="Liu G."/>
            <person name="Beyhan S."/>
            <person name="Sundermann A.J."/>
            <person name="Mounaud S."/>
            <person name="Pasculle A.W."/>
            <person name="Nierman W.C."/>
            <person name="Driscoll E."/>
            <person name="Cumbie R."/>
            <person name="Clancy C.J."/>
            <person name="Dupont C.L."/>
        </authorList>
    </citation>
    <scope>NUCLEOTIDE SEQUENCE</scope>
    <source>
        <strain evidence="2">GL11</strain>
    </source>
</reference>
<comment type="caution">
    <text evidence="2">The sequence shown here is derived from an EMBL/GenBank/DDBJ whole genome shotgun (WGS) entry which is preliminary data.</text>
</comment>
<feature type="region of interest" description="Disordered" evidence="1">
    <location>
        <begin position="67"/>
        <end position="89"/>
    </location>
</feature>
<organism evidence="2 3">
    <name type="scientific">Rhizopus oryzae</name>
    <name type="common">Mucormycosis agent</name>
    <name type="synonym">Rhizopus arrhizus var. delemar</name>
    <dbReference type="NCBI Taxonomy" id="64495"/>
    <lineage>
        <taxon>Eukaryota</taxon>
        <taxon>Fungi</taxon>
        <taxon>Fungi incertae sedis</taxon>
        <taxon>Mucoromycota</taxon>
        <taxon>Mucoromycotina</taxon>
        <taxon>Mucoromycetes</taxon>
        <taxon>Mucorales</taxon>
        <taxon>Mucorineae</taxon>
        <taxon>Rhizopodaceae</taxon>
        <taxon>Rhizopus</taxon>
    </lineage>
</organism>
<evidence type="ECO:0000313" key="3">
    <source>
        <dbReference type="Proteomes" id="UP000716291"/>
    </source>
</evidence>
<dbReference type="Proteomes" id="UP000716291">
    <property type="component" value="Unassembled WGS sequence"/>
</dbReference>
<accession>A0A9P7BPR6</accession>
<evidence type="ECO:0000313" key="2">
    <source>
        <dbReference type="EMBL" id="KAG1305002.1"/>
    </source>
</evidence>
<dbReference type="EMBL" id="JAANQT010001479">
    <property type="protein sequence ID" value="KAG1305002.1"/>
    <property type="molecule type" value="Genomic_DNA"/>
</dbReference>
<keyword evidence="3" id="KW-1185">Reference proteome</keyword>
<gene>
    <name evidence="2" type="ORF">G6F64_008737</name>
</gene>
<evidence type="ECO:0000256" key="1">
    <source>
        <dbReference type="SAM" id="MobiDB-lite"/>
    </source>
</evidence>